<dbReference type="EMBL" id="JAIFRP010004406">
    <property type="protein sequence ID" value="KAK2576287.1"/>
    <property type="molecule type" value="Genomic_DNA"/>
</dbReference>
<proteinExistence type="predicted"/>
<organism evidence="3 4">
    <name type="scientific">Odynerus spinipes</name>
    <dbReference type="NCBI Taxonomy" id="1348599"/>
    <lineage>
        <taxon>Eukaryota</taxon>
        <taxon>Metazoa</taxon>
        <taxon>Ecdysozoa</taxon>
        <taxon>Arthropoda</taxon>
        <taxon>Hexapoda</taxon>
        <taxon>Insecta</taxon>
        <taxon>Pterygota</taxon>
        <taxon>Neoptera</taxon>
        <taxon>Endopterygota</taxon>
        <taxon>Hymenoptera</taxon>
        <taxon>Apocrita</taxon>
        <taxon>Aculeata</taxon>
        <taxon>Vespoidea</taxon>
        <taxon>Vespidae</taxon>
        <taxon>Eumeninae</taxon>
        <taxon>Odynerus</taxon>
    </lineage>
</organism>
<keyword evidence="1" id="KW-0175">Coiled coil</keyword>
<dbReference type="Proteomes" id="UP001258017">
    <property type="component" value="Unassembled WGS sequence"/>
</dbReference>
<feature type="signal peptide" evidence="2">
    <location>
        <begin position="1"/>
        <end position="21"/>
    </location>
</feature>
<name>A0AAD9VJR9_9HYME</name>
<reference evidence="3" key="2">
    <citation type="journal article" date="2023" name="Commun. Biol.">
        <title>Intrasexual cuticular hydrocarbon dimorphism in a wasp sheds light on hydrocarbon biosynthesis genes in Hymenoptera.</title>
        <authorList>
            <person name="Moris V.C."/>
            <person name="Podsiadlowski L."/>
            <person name="Martin S."/>
            <person name="Oeyen J.P."/>
            <person name="Donath A."/>
            <person name="Petersen M."/>
            <person name="Wilbrandt J."/>
            <person name="Misof B."/>
            <person name="Liedtke D."/>
            <person name="Thamm M."/>
            <person name="Scheiner R."/>
            <person name="Schmitt T."/>
            <person name="Niehuis O."/>
        </authorList>
    </citation>
    <scope>NUCLEOTIDE SEQUENCE</scope>
    <source>
        <strain evidence="3">GBR_01_08_01A</strain>
    </source>
</reference>
<gene>
    <name evidence="3" type="ORF">KPH14_005653</name>
</gene>
<feature type="chain" id="PRO_5042278743" evidence="2">
    <location>
        <begin position="22"/>
        <end position="222"/>
    </location>
</feature>
<protein>
    <submittedName>
        <fullName evidence="3">Uncharacterized protein</fullName>
    </submittedName>
</protein>
<keyword evidence="2" id="KW-0732">Signal</keyword>
<feature type="coiled-coil region" evidence="1">
    <location>
        <begin position="185"/>
        <end position="212"/>
    </location>
</feature>
<comment type="caution">
    <text evidence="3">The sequence shown here is derived from an EMBL/GenBank/DDBJ whole genome shotgun (WGS) entry which is preliminary data.</text>
</comment>
<accession>A0AAD9VJR9</accession>
<reference evidence="3" key="1">
    <citation type="submission" date="2021-08" db="EMBL/GenBank/DDBJ databases">
        <authorList>
            <person name="Misof B."/>
            <person name="Oliver O."/>
            <person name="Podsiadlowski L."/>
            <person name="Donath A."/>
            <person name="Peters R."/>
            <person name="Mayer C."/>
            <person name="Rust J."/>
            <person name="Gunkel S."/>
            <person name="Lesny P."/>
            <person name="Martin S."/>
            <person name="Oeyen J.P."/>
            <person name="Petersen M."/>
            <person name="Panagiotis P."/>
            <person name="Wilbrandt J."/>
            <person name="Tanja T."/>
        </authorList>
    </citation>
    <scope>NUCLEOTIDE SEQUENCE</scope>
    <source>
        <strain evidence="3">GBR_01_08_01A</strain>
        <tissue evidence="3">Thorax + abdomen</tissue>
    </source>
</reference>
<dbReference type="Gene3D" id="1.20.120.20">
    <property type="entry name" value="Apolipoprotein"/>
    <property type="match status" value="1"/>
</dbReference>
<evidence type="ECO:0000256" key="1">
    <source>
        <dbReference type="SAM" id="Coils"/>
    </source>
</evidence>
<evidence type="ECO:0000256" key="2">
    <source>
        <dbReference type="SAM" id="SignalP"/>
    </source>
</evidence>
<evidence type="ECO:0000313" key="3">
    <source>
        <dbReference type="EMBL" id="KAK2576287.1"/>
    </source>
</evidence>
<dbReference type="AlphaFoldDB" id="A0AAD9VJR9"/>
<evidence type="ECO:0000313" key="4">
    <source>
        <dbReference type="Proteomes" id="UP001258017"/>
    </source>
</evidence>
<sequence length="222" mass="25831">MARNIFFALLLATAIFAYVQAAPTSEELPQRGDIPIEELYPELRKEHSEEELPQRGDIPIEELYPELFPELHKGHSEVETEAELAKFKDDLKEAWRKVKTVVKEKYEEVVNDSRIRETIKDSADKLVEKTKEAIEKVLDSARQKIDKITQKKPEPEVAGIKDKAQEAWNDFKKLVEEKYHKIIENPKVQEIMQEAEKAVQKAKDTVNNILSKVREEIEKIRQ</sequence>
<keyword evidence="4" id="KW-1185">Reference proteome</keyword>